<dbReference type="AlphaFoldDB" id="A0A6H0Y3W7"/>
<name>A0A6H0Y3W7_9PEZI</name>
<accession>A0A6H0Y3W7</accession>
<proteinExistence type="predicted"/>
<reference evidence="1 2" key="1">
    <citation type="journal article" date="2016" name="Sci. Rep.">
        <title>Peltaster fructicola genome reveals evolution from an invasive phytopathogen to an ectophytic parasite.</title>
        <authorList>
            <person name="Xu C."/>
            <person name="Chen H."/>
            <person name="Gleason M.L."/>
            <person name="Xu J.R."/>
            <person name="Liu H."/>
            <person name="Zhang R."/>
            <person name="Sun G."/>
        </authorList>
    </citation>
    <scope>NUCLEOTIDE SEQUENCE [LARGE SCALE GENOMIC DNA]</scope>
    <source>
        <strain evidence="1 2">LNHT1506</strain>
    </source>
</reference>
<evidence type="ECO:0000313" key="1">
    <source>
        <dbReference type="EMBL" id="QIX01704.1"/>
    </source>
</evidence>
<gene>
    <name evidence="1" type="ORF">AMS68_007221</name>
</gene>
<sequence>MDSRLLDLSLTCHSLSVSLCLRNAIALARSTISITQLVLRQGQDSVDNMTPIEGIVQAEWKTHVSCSTSWTVRTRPRYTHRYNREPFA</sequence>
<dbReference type="EMBL" id="CP051143">
    <property type="protein sequence ID" value="QIX01704.1"/>
    <property type="molecule type" value="Genomic_DNA"/>
</dbReference>
<evidence type="ECO:0000313" key="2">
    <source>
        <dbReference type="Proteomes" id="UP000503462"/>
    </source>
</evidence>
<organism evidence="1 2">
    <name type="scientific">Peltaster fructicola</name>
    <dbReference type="NCBI Taxonomy" id="286661"/>
    <lineage>
        <taxon>Eukaryota</taxon>
        <taxon>Fungi</taxon>
        <taxon>Dikarya</taxon>
        <taxon>Ascomycota</taxon>
        <taxon>Pezizomycotina</taxon>
        <taxon>Dothideomycetes</taxon>
        <taxon>Dothideomycetes incertae sedis</taxon>
        <taxon>Peltaster</taxon>
    </lineage>
</organism>
<dbReference type="Proteomes" id="UP000503462">
    <property type="component" value="Chromosome 5"/>
</dbReference>
<protein>
    <submittedName>
        <fullName evidence="1">Uncharacterized protein</fullName>
    </submittedName>
</protein>
<keyword evidence="2" id="KW-1185">Reference proteome</keyword>